<evidence type="ECO:0000259" key="2">
    <source>
        <dbReference type="Pfam" id="PF00929"/>
    </source>
</evidence>
<dbReference type="SUPFAM" id="SSF53098">
    <property type="entry name" value="Ribonuclease H-like"/>
    <property type="match status" value="1"/>
</dbReference>
<accession>A0ABD6F3L9</accession>
<feature type="domain" description="Exonuclease" evidence="2">
    <location>
        <begin position="54"/>
        <end position="117"/>
    </location>
</feature>
<keyword evidence="4" id="KW-1185">Reference proteome</keyword>
<dbReference type="Pfam" id="PF00929">
    <property type="entry name" value="RNase_T"/>
    <property type="match status" value="1"/>
</dbReference>
<dbReference type="InterPro" id="IPR012337">
    <property type="entry name" value="RNaseH-like_sf"/>
</dbReference>
<dbReference type="InterPro" id="IPR013520">
    <property type="entry name" value="Ribonucl_H"/>
</dbReference>
<dbReference type="InterPro" id="IPR036397">
    <property type="entry name" value="RNaseH_sf"/>
</dbReference>
<comment type="caution">
    <text evidence="3">The sequence shown here is derived from an EMBL/GenBank/DDBJ whole genome shotgun (WGS) entry which is preliminary data.</text>
</comment>
<keyword evidence="1" id="KW-0812">Transmembrane</keyword>
<dbReference type="InterPro" id="IPR051274">
    <property type="entry name" value="3-5_Exoribonuclease"/>
</dbReference>
<sequence length="172" mass="19165">MPKLFEGLVLPLISQCRMSSSSLKNSIDCLLSPVAKKAASKPNSFATQHFDHFLVLDFEATCVEGAKIMPVQEIIEFPVIQINARTFDEEARFHQYVRPTERPMLTSFCSSLTGIVQVCITRIHHCIPYFTCLGHIAGRIAAGSVLVWLLSVMPFTFFLHTSRSPATMSVVC</sequence>
<keyword evidence="1" id="KW-0472">Membrane</keyword>
<dbReference type="PANTHER" id="PTHR23044">
    <property type="entry name" value="3'-5' EXONUCLEASE ERI1-RELATED"/>
    <property type="match status" value="1"/>
</dbReference>
<dbReference type="AlphaFoldDB" id="A0ABD6F3L9"/>
<proteinExistence type="predicted"/>
<feature type="transmembrane region" description="Helical" evidence="1">
    <location>
        <begin position="136"/>
        <end position="159"/>
    </location>
</feature>
<evidence type="ECO:0000256" key="1">
    <source>
        <dbReference type="SAM" id="Phobius"/>
    </source>
</evidence>
<name>A0ABD6F3L9_9BILA</name>
<dbReference type="EMBL" id="JBGFUD010015850">
    <property type="protein sequence ID" value="MFH4984202.1"/>
    <property type="molecule type" value="Genomic_DNA"/>
</dbReference>
<dbReference type="Proteomes" id="UP001608902">
    <property type="component" value="Unassembled WGS sequence"/>
</dbReference>
<reference evidence="3 4" key="1">
    <citation type="submission" date="2024-08" db="EMBL/GenBank/DDBJ databases">
        <title>Gnathostoma spinigerum genome.</title>
        <authorList>
            <person name="Gonzalez-Bertolin B."/>
            <person name="Monzon S."/>
            <person name="Zaballos A."/>
            <person name="Jimenez P."/>
            <person name="Dekumyoy P."/>
            <person name="Varona S."/>
            <person name="Cuesta I."/>
            <person name="Sumanam S."/>
            <person name="Adisakwattana P."/>
            <person name="Gasser R.B."/>
            <person name="Hernandez-Gonzalez A."/>
            <person name="Young N.D."/>
            <person name="Perteguer M.J."/>
        </authorList>
    </citation>
    <scope>NUCLEOTIDE SEQUENCE [LARGE SCALE GENOMIC DNA]</scope>
    <source>
        <strain evidence="3">AL3</strain>
        <tissue evidence="3">Liver</tissue>
    </source>
</reference>
<dbReference type="Gene3D" id="3.30.420.10">
    <property type="entry name" value="Ribonuclease H-like superfamily/Ribonuclease H"/>
    <property type="match status" value="1"/>
</dbReference>
<evidence type="ECO:0000313" key="3">
    <source>
        <dbReference type="EMBL" id="MFH4984202.1"/>
    </source>
</evidence>
<protein>
    <recommendedName>
        <fullName evidence="2">Exonuclease domain-containing protein</fullName>
    </recommendedName>
</protein>
<organism evidence="3 4">
    <name type="scientific">Gnathostoma spinigerum</name>
    <dbReference type="NCBI Taxonomy" id="75299"/>
    <lineage>
        <taxon>Eukaryota</taxon>
        <taxon>Metazoa</taxon>
        <taxon>Ecdysozoa</taxon>
        <taxon>Nematoda</taxon>
        <taxon>Chromadorea</taxon>
        <taxon>Rhabditida</taxon>
        <taxon>Spirurina</taxon>
        <taxon>Gnathostomatomorpha</taxon>
        <taxon>Gnathostomatoidea</taxon>
        <taxon>Gnathostomatidae</taxon>
        <taxon>Gnathostoma</taxon>
    </lineage>
</organism>
<gene>
    <name evidence="3" type="ORF">AB6A40_010911</name>
</gene>
<evidence type="ECO:0000313" key="4">
    <source>
        <dbReference type="Proteomes" id="UP001608902"/>
    </source>
</evidence>
<dbReference type="PANTHER" id="PTHR23044:SF61">
    <property type="entry name" value="3'-5' EXORIBONUCLEASE 1-RELATED"/>
    <property type="match status" value="1"/>
</dbReference>
<keyword evidence="1" id="KW-1133">Transmembrane helix</keyword>